<keyword evidence="9" id="KW-0472">Membrane</keyword>
<sequence>MARIKTRSVLLEQNVLSSEEMAGLPPSPPEEYFPCDISDDVVAMLKSAAASIKAAMGADITGIELDELLTVAFDTTEADDDPTYIVQLRDAADAVKEIYAPVLSEEKERVQKAGGLYVMGTNRHESSRIDQQLRGRSGRQGDPGSSRFFLSFQDDMFVVFGGDGLSKILKMFRVSEDMPVEAPQVTEALDKVQKAVEEKYRDIRREIFNFDEVLSGQRRAIYKRRRDILSFSPDESIAMMKEYNEQTVDSIVEAQTTDEGVNTAKVIEKIHQFFPIAAPLVGESDIAGMDAEAAAAFIKVVVDELFNSKMSEIPNLSKSSNYITLVTMDTAWSDHLQAMENLKESVILRQYQGRDPLQEYNNEAFKLFKGLEDNMRLNAVFSLWQSFVAAQQPAAAAA</sequence>
<dbReference type="Gene3D" id="1.10.3060.10">
    <property type="entry name" value="Helical scaffold and wing domains of SecA"/>
    <property type="match status" value="1"/>
</dbReference>
<proteinExistence type="inferred from homology"/>
<evidence type="ECO:0000256" key="6">
    <source>
        <dbReference type="ARBA" id="ARBA00022927"/>
    </source>
</evidence>
<dbReference type="GO" id="GO:0005524">
    <property type="term" value="F:ATP binding"/>
    <property type="evidence" value="ECO:0007669"/>
    <property type="project" value="UniProtKB-KW"/>
</dbReference>
<dbReference type="SUPFAM" id="SSF81886">
    <property type="entry name" value="Helical scaffold and wing domains of SecA"/>
    <property type="match status" value="1"/>
</dbReference>
<evidence type="ECO:0000256" key="4">
    <source>
        <dbReference type="ARBA" id="ARBA00022741"/>
    </source>
</evidence>
<protein>
    <recommendedName>
        <fullName evidence="10">SecA family profile domain-containing protein</fullName>
    </recommendedName>
</protein>
<keyword evidence="4" id="KW-0547">Nucleotide-binding</keyword>
<dbReference type="InterPro" id="IPR027417">
    <property type="entry name" value="P-loop_NTPase"/>
</dbReference>
<gene>
    <name evidence="11" type="ORF">APAL1065_LOCUS23792</name>
</gene>
<dbReference type="InterPro" id="IPR000185">
    <property type="entry name" value="SecA"/>
</dbReference>
<evidence type="ECO:0000259" key="10">
    <source>
        <dbReference type="PROSITE" id="PS51196"/>
    </source>
</evidence>
<evidence type="ECO:0000256" key="7">
    <source>
        <dbReference type="ARBA" id="ARBA00022967"/>
    </source>
</evidence>
<evidence type="ECO:0000256" key="2">
    <source>
        <dbReference type="ARBA" id="ARBA00007650"/>
    </source>
</evidence>
<evidence type="ECO:0000256" key="9">
    <source>
        <dbReference type="ARBA" id="ARBA00023136"/>
    </source>
</evidence>
<accession>A0A7S2YPR9</accession>
<dbReference type="PANTHER" id="PTHR30612">
    <property type="entry name" value="SECA INNER MEMBRANE COMPONENT OF SEC PROTEIN SECRETION SYSTEM"/>
    <property type="match status" value="1"/>
</dbReference>
<dbReference type="AlphaFoldDB" id="A0A7S2YPR9"/>
<evidence type="ECO:0000256" key="8">
    <source>
        <dbReference type="ARBA" id="ARBA00023010"/>
    </source>
</evidence>
<dbReference type="InterPro" id="IPR011116">
    <property type="entry name" value="SecA_Wing/Scaffold"/>
</dbReference>
<dbReference type="PANTHER" id="PTHR30612:SF0">
    <property type="entry name" value="CHLOROPLAST PROTEIN-TRANSPORTING ATPASE"/>
    <property type="match status" value="1"/>
</dbReference>
<dbReference type="SUPFAM" id="SSF52540">
    <property type="entry name" value="P-loop containing nucleoside triphosphate hydrolases"/>
    <property type="match status" value="1"/>
</dbReference>
<organism evidence="11">
    <name type="scientific">Entomoneis paludosa</name>
    <dbReference type="NCBI Taxonomy" id="265537"/>
    <lineage>
        <taxon>Eukaryota</taxon>
        <taxon>Sar</taxon>
        <taxon>Stramenopiles</taxon>
        <taxon>Ochrophyta</taxon>
        <taxon>Bacillariophyta</taxon>
        <taxon>Bacillariophyceae</taxon>
        <taxon>Bacillariophycidae</taxon>
        <taxon>Entomoneidaceae</taxon>
        <taxon>Entomoneis</taxon>
    </lineage>
</organism>
<comment type="subcellular location">
    <subcellularLocation>
        <location evidence="1">Membrane</location>
        <topology evidence="1">Peripheral membrane protein</topology>
    </subcellularLocation>
</comment>
<dbReference type="GO" id="GO:0006605">
    <property type="term" value="P:protein targeting"/>
    <property type="evidence" value="ECO:0007669"/>
    <property type="project" value="InterPro"/>
</dbReference>
<reference evidence="11" key="1">
    <citation type="submission" date="2021-01" db="EMBL/GenBank/DDBJ databases">
        <authorList>
            <person name="Corre E."/>
            <person name="Pelletier E."/>
            <person name="Niang G."/>
            <person name="Scheremetjew M."/>
            <person name="Finn R."/>
            <person name="Kale V."/>
            <person name="Holt S."/>
            <person name="Cochrane G."/>
            <person name="Meng A."/>
            <person name="Brown T."/>
            <person name="Cohen L."/>
        </authorList>
    </citation>
    <scope>NUCLEOTIDE SEQUENCE</scope>
    <source>
        <strain evidence="11">CCMP125</strain>
    </source>
</reference>
<keyword evidence="5" id="KW-0067">ATP-binding</keyword>
<dbReference type="GO" id="GO:0006886">
    <property type="term" value="P:intracellular protein transport"/>
    <property type="evidence" value="ECO:0007669"/>
    <property type="project" value="InterPro"/>
</dbReference>
<dbReference type="InterPro" id="IPR014018">
    <property type="entry name" value="SecA_motor_DEAD"/>
</dbReference>
<dbReference type="PROSITE" id="PS51196">
    <property type="entry name" value="SECA_MOTOR_DEAD"/>
    <property type="match status" value="1"/>
</dbReference>
<dbReference type="InterPro" id="IPR044722">
    <property type="entry name" value="SecA_SF2_C"/>
</dbReference>
<keyword evidence="8" id="KW-0811">Translocation</keyword>
<dbReference type="InterPro" id="IPR036266">
    <property type="entry name" value="SecA_Wing/Scaffold_sf"/>
</dbReference>
<dbReference type="Gene3D" id="3.40.50.300">
    <property type="entry name" value="P-loop containing nucleotide triphosphate hydrolases"/>
    <property type="match status" value="1"/>
</dbReference>
<evidence type="ECO:0000313" key="11">
    <source>
        <dbReference type="EMBL" id="CAD9988367.1"/>
    </source>
</evidence>
<evidence type="ECO:0000256" key="3">
    <source>
        <dbReference type="ARBA" id="ARBA00022448"/>
    </source>
</evidence>
<dbReference type="GO" id="GO:0016020">
    <property type="term" value="C:membrane"/>
    <property type="evidence" value="ECO:0007669"/>
    <property type="project" value="UniProtKB-SubCell"/>
</dbReference>
<dbReference type="EMBL" id="HBHT01035385">
    <property type="protein sequence ID" value="CAD9988367.1"/>
    <property type="molecule type" value="Transcribed_RNA"/>
</dbReference>
<dbReference type="Pfam" id="PF07516">
    <property type="entry name" value="SecA_SW"/>
    <property type="match status" value="1"/>
</dbReference>
<dbReference type="GO" id="GO:0017038">
    <property type="term" value="P:protein import"/>
    <property type="evidence" value="ECO:0007669"/>
    <property type="project" value="InterPro"/>
</dbReference>
<comment type="similarity">
    <text evidence="2">Belongs to the SecA family.</text>
</comment>
<keyword evidence="6" id="KW-0653">Protein transport</keyword>
<feature type="domain" description="SecA family profile" evidence="10">
    <location>
        <begin position="1"/>
        <end position="181"/>
    </location>
</feature>
<evidence type="ECO:0000256" key="5">
    <source>
        <dbReference type="ARBA" id="ARBA00022840"/>
    </source>
</evidence>
<keyword evidence="7" id="KW-1278">Translocase</keyword>
<dbReference type="Pfam" id="PF21090">
    <property type="entry name" value="P-loop_SecA"/>
    <property type="match status" value="1"/>
</dbReference>
<evidence type="ECO:0000256" key="1">
    <source>
        <dbReference type="ARBA" id="ARBA00004170"/>
    </source>
</evidence>
<keyword evidence="3" id="KW-0813">Transport</keyword>
<name>A0A7S2YPR9_9STRA</name>